<feature type="domain" description="VWFA" evidence="3">
    <location>
        <begin position="71"/>
        <end position="204"/>
    </location>
</feature>
<dbReference type="KEGG" id="hbs:IPV69_08940"/>
<feature type="region of interest" description="Disordered" evidence="1">
    <location>
        <begin position="1041"/>
        <end position="1096"/>
    </location>
</feature>
<proteinExistence type="predicted"/>
<dbReference type="Proteomes" id="UP000593765">
    <property type="component" value="Chromosome"/>
</dbReference>
<name>A0A7M2X360_9BACT</name>
<keyword evidence="2" id="KW-0472">Membrane</keyword>
<dbReference type="InterPro" id="IPR036465">
    <property type="entry name" value="vWFA_dom_sf"/>
</dbReference>
<evidence type="ECO:0000256" key="1">
    <source>
        <dbReference type="SAM" id="MobiDB-lite"/>
    </source>
</evidence>
<dbReference type="PROSITE" id="PS50234">
    <property type="entry name" value="VWFA"/>
    <property type="match status" value="1"/>
</dbReference>
<feature type="region of interest" description="Disordered" evidence="1">
    <location>
        <begin position="997"/>
        <end position="1028"/>
    </location>
</feature>
<feature type="transmembrane region" description="Helical" evidence="2">
    <location>
        <begin position="44"/>
        <end position="63"/>
    </location>
</feature>
<organism evidence="4 5">
    <name type="scientific">Humisphaera borealis</name>
    <dbReference type="NCBI Taxonomy" id="2807512"/>
    <lineage>
        <taxon>Bacteria</taxon>
        <taxon>Pseudomonadati</taxon>
        <taxon>Planctomycetota</taxon>
        <taxon>Phycisphaerae</taxon>
        <taxon>Tepidisphaerales</taxon>
        <taxon>Tepidisphaeraceae</taxon>
        <taxon>Humisphaera</taxon>
    </lineage>
</organism>
<evidence type="ECO:0000313" key="4">
    <source>
        <dbReference type="EMBL" id="QOV91461.1"/>
    </source>
</evidence>
<dbReference type="Pfam" id="PF00092">
    <property type="entry name" value="VWA"/>
    <property type="match status" value="1"/>
</dbReference>
<dbReference type="PANTHER" id="PTHR37947:SF2">
    <property type="entry name" value="VON WILLEBRAND FACTOR TYPE A"/>
    <property type="match status" value="1"/>
</dbReference>
<evidence type="ECO:0000259" key="3">
    <source>
        <dbReference type="PROSITE" id="PS50234"/>
    </source>
</evidence>
<dbReference type="SUPFAM" id="SSF52317">
    <property type="entry name" value="Class I glutamine amidotransferase-like"/>
    <property type="match status" value="1"/>
</dbReference>
<evidence type="ECO:0000256" key="2">
    <source>
        <dbReference type="SAM" id="Phobius"/>
    </source>
</evidence>
<dbReference type="PANTHER" id="PTHR37947">
    <property type="entry name" value="BLL2462 PROTEIN"/>
    <property type="match status" value="1"/>
</dbReference>
<dbReference type="InterPro" id="IPR029062">
    <property type="entry name" value="Class_I_gatase-like"/>
</dbReference>
<dbReference type="SMART" id="SM00327">
    <property type="entry name" value="VWA"/>
    <property type="match status" value="2"/>
</dbReference>
<keyword evidence="2" id="KW-1133">Transmembrane helix</keyword>
<dbReference type="InterPro" id="IPR002035">
    <property type="entry name" value="VWF_A"/>
</dbReference>
<gene>
    <name evidence="4" type="ORF">IPV69_08940</name>
</gene>
<dbReference type="RefSeq" id="WP_206294749.1">
    <property type="nucleotide sequence ID" value="NZ_CP063458.1"/>
</dbReference>
<accession>A0A7M2X360</accession>
<sequence length="1096" mass="117627">MPLQLQHFSWWVALLAFAGAGAIVVFLGLWSLAGLGQARKWTAIAVRLMVILLLILILGGARWERKHDDLEVMVLNDSSGSVDNVGTYPGKGTDVASVQQALDRYYRALGVDENKKKNDRIGLISFRHYARVDAMPNQELRLDNRGTWSGKPNSGTDIAAAIQLGLVTLSADAMHRLVLVTDGNGTTGDLDAAVDAAKAQNVPIDVMLLKYDVQNDVLVDRFSAPEWKRENEPFDLRVALRSTNPIPVSGTLRVKHLMSNGEADLDMDPTTPQIDVGRRVTLKPGLNGESVRVPPQTAAGVHRFRAIFTPDDPAATGSVTASAGGTASKATNDSVGSNNAAEAFTFVRGKGEVLFVDGNARPGQAGSKSDFLIRALSEKGPGKPGEGIQFRKITIDQFPNSIVDLQSYDAVVLYNVPRGNTTESGFANGLDDTQDAMLKSYVHDMGGGLLMIGGTDTFGAGGWTGSETEKILPVDMEIPAQRNVGKGALVLVMHSCEMPNGNYWGEQCAIKAIETLSTRDEIGVISYDWGGQAKNGVGGAQWDVPLREVQSKANVIDAVKRMKLGDMPSFDDALELAVNGAQGGKGLKDSKARHKHIIIISDGDPAAPQQKLLDQARQAKITVSTVTVFPHVPNSPPPPVMVDLPRILGGKSYGPIESNANQLPQIFIKEAQIVKRSLIQEPEGGVPLSFKDPSDDLIKSIGQFPNLGGMVLTSRKNDPKVQMPLATGPMKDPILAYWQSGLGKSAVWTSDAHDIWASGWVGTPGFATLFAQTIRKIQRPPMSGDFDIKTNIVGDKGEIIVEAMDKDAGYQNFLNLTANIVGGENIDKPQQVRLVQIAPGTYRAEFNASEAGAYVAAINYRGRGNEGGMLLTGTVKNGTPEDRALRSDEATLRRIAERTGGRVLTPFDPTTATVFTRDGVFPGKSLKPIWDWLLPWLLALIILDVAVRRIAWDMDSLKKMAAATGDRVRSFTTTRQVEAKPTLDALRKVREDVAETRFKPGEQPATPARTPGAPPPVPTTAGGKPDPKAKFVASKAVEGDITSVVGGATNKPIPSAPKKVEPKGGTAPPGGHLGGLMAAKKRAQQQIKDKEQGEHK</sequence>
<dbReference type="CDD" id="cd00198">
    <property type="entry name" value="vWFA"/>
    <property type="match status" value="2"/>
</dbReference>
<reference evidence="4 5" key="1">
    <citation type="submission" date="2020-10" db="EMBL/GenBank/DDBJ databases">
        <title>Wide distribution of Phycisphaera-like planctomycetes from WD2101 soil group in peatlands and genome analysis of the first cultivated representative.</title>
        <authorList>
            <person name="Dedysh S.N."/>
            <person name="Beletsky A.V."/>
            <person name="Ivanova A."/>
            <person name="Kulichevskaya I.S."/>
            <person name="Suzina N.E."/>
            <person name="Philippov D.A."/>
            <person name="Rakitin A.L."/>
            <person name="Mardanov A.V."/>
            <person name="Ravin N.V."/>
        </authorList>
    </citation>
    <scope>NUCLEOTIDE SEQUENCE [LARGE SCALE GENOMIC DNA]</scope>
    <source>
        <strain evidence="4 5">M1803</strain>
    </source>
</reference>
<protein>
    <submittedName>
        <fullName evidence="4">VWA domain-containing protein</fullName>
    </submittedName>
</protein>
<dbReference type="AlphaFoldDB" id="A0A7M2X360"/>
<dbReference type="Gene3D" id="3.40.50.880">
    <property type="match status" value="2"/>
</dbReference>
<evidence type="ECO:0000313" key="5">
    <source>
        <dbReference type="Proteomes" id="UP000593765"/>
    </source>
</evidence>
<dbReference type="EMBL" id="CP063458">
    <property type="protein sequence ID" value="QOV91461.1"/>
    <property type="molecule type" value="Genomic_DNA"/>
</dbReference>
<dbReference type="Gene3D" id="3.40.50.410">
    <property type="entry name" value="von Willebrand factor, type A domain"/>
    <property type="match status" value="2"/>
</dbReference>
<feature type="transmembrane region" description="Helical" evidence="2">
    <location>
        <begin position="12"/>
        <end position="32"/>
    </location>
</feature>
<dbReference type="SUPFAM" id="SSF53300">
    <property type="entry name" value="vWA-like"/>
    <property type="match status" value="2"/>
</dbReference>
<keyword evidence="2" id="KW-0812">Transmembrane</keyword>
<feature type="compositionally biased region" description="Basic and acidic residues" evidence="1">
    <location>
        <begin position="1087"/>
        <end position="1096"/>
    </location>
</feature>
<keyword evidence="5" id="KW-1185">Reference proteome</keyword>